<organism evidence="3 4">
    <name type="scientific">Didymodactylos carnosus</name>
    <dbReference type="NCBI Taxonomy" id="1234261"/>
    <lineage>
        <taxon>Eukaryota</taxon>
        <taxon>Metazoa</taxon>
        <taxon>Spiralia</taxon>
        <taxon>Gnathifera</taxon>
        <taxon>Rotifera</taxon>
        <taxon>Eurotatoria</taxon>
        <taxon>Bdelloidea</taxon>
        <taxon>Philodinida</taxon>
        <taxon>Philodinidae</taxon>
        <taxon>Didymodactylos</taxon>
    </lineage>
</organism>
<accession>A0A8S2P270</accession>
<sequence>MEGMFLYTAMNNIFHNQFSLGFLAPEDIALAIQDVIQRENLTFGPAARQLALSVYVTQLIIQQRVEFVPAVLYLTTNPDEIGRLAFTTIYTVPSPKQSKFSVFKLTTIPFQHKSRPVQLHSMPAYFGCNEESNLTIEWYKDDLALCNFDIMTNCRDTPPIHRVPSNICRHQILSNQTLTGCNTEKVPPAPHFVKHLNGPSWAVSKTPNTTCVIVPSLTIPDISQQVWVDSKNVQIPPVAAINVPNESTIVCAGFNLLSRPSFTPLSGVVILHNSTFTATDAEVIDLHQHLNDNLTWPKPPFTTSEIDDILQFITQISPPLNPLFLRNPLYTTSMLMFLFALLLIIATTIILYCICKRHKHPNMREVKIQLPTISDSLQK</sequence>
<gene>
    <name evidence="2" type="ORF">OVA965_LOCUS25072</name>
    <name evidence="3" type="ORF">TMI583_LOCUS25797</name>
</gene>
<dbReference type="Proteomes" id="UP000677228">
    <property type="component" value="Unassembled WGS sequence"/>
</dbReference>
<comment type="caution">
    <text evidence="3">The sequence shown here is derived from an EMBL/GenBank/DDBJ whole genome shotgun (WGS) entry which is preliminary data.</text>
</comment>
<keyword evidence="1" id="KW-0472">Membrane</keyword>
<keyword evidence="1" id="KW-1133">Transmembrane helix</keyword>
<reference evidence="3" key="1">
    <citation type="submission" date="2021-02" db="EMBL/GenBank/DDBJ databases">
        <authorList>
            <person name="Nowell W R."/>
        </authorList>
    </citation>
    <scope>NUCLEOTIDE SEQUENCE</scope>
</reference>
<evidence type="ECO:0000313" key="3">
    <source>
        <dbReference type="EMBL" id="CAF4032535.1"/>
    </source>
</evidence>
<evidence type="ECO:0000256" key="1">
    <source>
        <dbReference type="SAM" id="Phobius"/>
    </source>
</evidence>
<keyword evidence="1" id="KW-0812">Transmembrane</keyword>
<dbReference type="Proteomes" id="UP000682733">
    <property type="component" value="Unassembled WGS sequence"/>
</dbReference>
<name>A0A8S2P270_9BILA</name>
<dbReference type="EMBL" id="CAJNOK010015381">
    <property type="protein sequence ID" value="CAF1224385.1"/>
    <property type="molecule type" value="Genomic_DNA"/>
</dbReference>
<dbReference type="AlphaFoldDB" id="A0A8S2P270"/>
<protein>
    <submittedName>
        <fullName evidence="3">Uncharacterized protein</fullName>
    </submittedName>
</protein>
<proteinExistence type="predicted"/>
<feature type="transmembrane region" description="Helical" evidence="1">
    <location>
        <begin position="334"/>
        <end position="354"/>
    </location>
</feature>
<dbReference type="EMBL" id="CAJOBA010036923">
    <property type="protein sequence ID" value="CAF4032535.1"/>
    <property type="molecule type" value="Genomic_DNA"/>
</dbReference>
<evidence type="ECO:0000313" key="4">
    <source>
        <dbReference type="Proteomes" id="UP000682733"/>
    </source>
</evidence>
<evidence type="ECO:0000313" key="2">
    <source>
        <dbReference type="EMBL" id="CAF1224385.1"/>
    </source>
</evidence>